<proteinExistence type="predicted"/>
<organism evidence="2 3">
    <name type="scientific">Neolentinus lepideus HHB14362 ss-1</name>
    <dbReference type="NCBI Taxonomy" id="1314782"/>
    <lineage>
        <taxon>Eukaryota</taxon>
        <taxon>Fungi</taxon>
        <taxon>Dikarya</taxon>
        <taxon>Basidiomycota</taxon>
        <taxon>Agaricomycotina</taxon>
        <taxon>Agaricomycetes</taxon>
        <taxon>Gloeophyllales</taxon>
        <taxon>Gloeophyllaceae</taxon>
        <taxon>Neolentinus</taxon>
    </lineage>
</organism>
<feature type="transmembrane region" description="Helical" evidence="1">
    <location>
        <begin position="16"/>
        <end position="37"/>
    </location>
</feature>
<keyword evidence="1" id="KW-0812">Transmembrane</keyword>
<dbReference type="InParanoid" id="A0A165TB65"/>
<gene>
    <name evidence="2" type="ORF">NEOLEDRAFT_1132472</name>
</gene>
<sequence length="55" mass="6298">MNKCGSALWVHMHQCMLWMIDILILSLSYIADVQVSLRQGPFTPRGRIFEFSASV</sequence>
<evidence type="ECO:0000313" key="2">
    <source>
        <dbReference type="EMBL" id="KZT26416.1"/>
    </source>
</evidence>
<reference evidence="2 3" key="1">
    <citation type="journal article" date="2016" name="Mol. Biol. Evol.">
        <title>Comparative Genomics of Early-Diverging Mushroom-Forming Fungi Provides Insights into the Origins of Lignocellulose Decay Capabilities.</title>
        <authorList>
            <person name="Nagy L.G."/>
            <person name="Riley R."/>
            <person name="Tritt A."/>
            <person name="Adam C."/>
            <person name="Daum C."/>
            <person name="Floudas D."/>
            <person name="Sun H."/>
            <person name="Yadav J.S."/>
            <person name="Pangilinan J."/>
            <person name="Larsson K.H."/>
            <person name="Matsuura K."/>
            <person name="Barry K."/>
            <person name="Labutti K."/>
            <person name="Kuo R."/>
            <person name="Ohm R.A."/>
            <person name="Bhattacharya S.S."/>
            <person name="Shirouzu T."/>
            <person name="Yoshinaga Y."/>
            <person name="Martin F.M."/>
            <person name="Grigoriev I.V."/>
            <person name="Hibbett D.S."/>
        </authorList>
    </citation>
    <scope>NUCLEOTIDE SEQUENCE [LARGE SCALE GENOMIC DNA]</scope>
    <source>
        <strain evidence="2 3">HHB14362 ss-1</strain>
    </source>
</reference>
<protein>
    <submittedName>
        <fullName evidence="2">Uncharacterized protein</fullName>
    </submittedName>
</protein>
<keyword evidence="1" id="KW-0472">Membrane</keyword>
<dbReference type="Proteomes" id="UP000076761">
    <property type="component" value="Unassembled WGS sequence"/>
</dbReference>
<evidence type="ECO:0000313" key="3">
    <source>
        <dbReference type="Proteomes" id="UP000076761"/>
    </source>
</evidence>
<accession>A0A165TB65</accession>
<name>A0A165TB65_9AGAM</name>
<dbReference type="AlphaFoldDB" id="A0A165TB65"/>
<dbReference type="EMBL" id="KV425567">
    <property type="protein sequence ID" value="KZT26416.1"/>
    <property type="molecule type" value="Genomic_DNA"/>
</dbReference>
<evidence type="ECO:0000256" key="1">
    <source>
        <dbReference type="SAM" id="Phobius"/>
    </source>
</evidence>
<keyword evidence="3" id="KW-1185">Reference proteome</keyword>
<keyword evidence="1" id="KW-1133">Transmembrane helix</keyword>